<evidence type="ECO:0000313" key="3">
    <source>
        <dbReference type="EMBL" id="KOS67117.1"/>
    </source>
</evidence>
<proteinExistence type="predicted"/>
<dbReference type="EMBL" id="LGRV01000004">
    <property type="protein sequence ID" value="KOS67117.1"/>
    <property type="molecule type" value="Genomic_DNA"/>
</dbReference>
<evidence type="ECO:0000256" key="1">
    <source>
        <dbReference type="SAM" id="MobiDB-lite"/>
    </source>
</evidence>
<comment type="caution">
    <text evidence="3">The sequence shown here is derived from an EMBL/GenBank/DDBJ whole genome shotgun (WGS) entry which is preliminary data.</text>
</comment>
<dbReference type="Pfam" id="PF13022">
    <property type="entry name" value="HTH_Tnp_1_2"/>
    <property type="match status" value="1"/>
</dbReference>
<dbReference type="InterPro" id="IPR024978">
    <property type="entry name" value="Homeodomain_phBC6A51-type"/>
</dbReference>
<evidence type="ECO:0000313" key="4">
    <source>
        <dbReference type="Proteomes" id="UP000050668"/>
    </source>
</evidence>
<feature type="region of interest" description="Disordered" evidence="1">
    <location>
        <begin position="153"/>
        <end position="172"/>
    </location>
</feature>
<protein>
    <recommendedName>
        <fullName evidence="2">Homeodomain phBC6A51-type domain-containing protein</fullName>
    </recommendedName>
</protein>
<feature type="domain" description="Homeodomain phBC6A51-type" evidence="2">
    <location>
        <begin position="22"/>
        <end position="122"/>
    </location>
</feature>
<dbReference type="Gene3D" id="1.10.10.60">
    <property type="entry name" value="Homeodomain-like"/>
    <property type="match status" value="1"/>
</dbReference>
<sequence length="172" mass="19761">MATNQTNKKAEQLINAIKPPLTLSEQQVNLVKKLVKGRMLEGFTVQNFCKENSISTKTFYEWQESSDFTYYLNEIQNAVIPSDEKEAFQKLKKHILKIADKQNPSIKEIELFTNTFSYVVEQDKRDRMEALGMSGITKLNTAKSLEEKKSLLLQRLKPDSPSKPNKTKGEDE</sequence>
<name>A0ABR5JXS5_9BACI</name>
<gene>
    <name evidence="3" type="ORF">AEA09_14790</name>
</gene>
<accession>A0ABR5JXS5</accession>
<dbReference type="RefSeq" id="WP_053584737.1">
    <property type="nucleotide sequence ID" value="NZ_LGRV01000004.1"/>
</dbReference>
<organism evidence="3 4">
    <name type="scientific">Lysinibacillus contaminans</name>
    <dbReference type="NCBI Taxonomy" id="1293441"/>
    <lineage>
        <taxon>Bacteria</taxon>
        <taxon>Bacillati</taxon>
        <taxon>Bacillota</taxon>
        <taxon>Bacilli</taxon>
        <taxon>Bacillales</taxon>
        <taxon>Bacillaceae</taxon>
        <taxon>Lysinibacillus</taxon>
    </lineage>
</organism>
<keyword evidence="4" id="KW-1185">Reference proteome</keyword>
<dbReference type="Proteomes" id="UP000050668">
    <property type="component" value="Unassembled WGS sequence"/>
</dbReference>
<reference evidence="4" key="1">
    <citation type="submission" date="2015-07" db="EMBL/GenBank/DDBJ databases">
        <title>Fjat-14205 dsm 2895.</title>
        <authorList>
            <person name="Liu B."/>
            <person name="Wang J."/>
            <person name="Zhu Y."/>
            <person name="Liu G."/>
            <person name="Chen Q."/>
            <person name="Chen Z."/>
            <person name="Lan J."/>
            <person name="Che J."/>
            <person name="Ge C."/>
            <person name="Shi H."/>
            <person name="Pan Z."/>
            <person name="Liu X."/>
        </authorList>
    </citation>
    <scope>NUCLEOTIDE SEQUENCE [LARGE SCALE GENOMIC DNA]</scope>
    <source>
        <strain evidence="4">DSM 25560</strain>
    </source>
</reference>
<evidence type="ECO:0000259" key="2">
    <source>
        <dbReference type="Pfam" id="PF13022"/>
    </source>
</evidence>